<gene>
    <name evidence="3" type="ORF">V5799_011281</name>
</gene>
<evidence type="ECO:0000313" key="3">
    <source>
        <dbReference type="EMBL" id="KAK8774188.1"/>
    </source>
</evidence>
<dbReference type="EMBL" id="JARKHS020015723">
    <property type="protein sequence ID" value="KAK8774188.1"/>
    <property type="molecule type" value="Genomic_DNA"/>
</dbReference>
<comment type="caution">
    <text evidence="3">The sequence shown here is derived from an EMBL/GenBank/DDBJ whole genome shotgun (WGS) entry which is preliminary data.</text>
</comment>
<dbReference type="Proteomes" id="UP001321473">
    <property type="component" value="Unassembled WGS sequence"/>
</dbReference>
<keyword evidence="2" id="KW-0472">Membrane</keyword>
<keyword evidence="4" id="KW-1185">Reference proteome</keyword>
<sequence length="276" mass="29063">MNMANECGATTRPAAAPGGLATTTAMGPAGGNSSNNNNNKDNNHSNGAGAVDTVQSGMPFDTAKAKIYETKRHKKIVRLMTVMAYVLSVSLAAMVLSLYYVFLWDPNMRSEPVPAVVDRDAGRVNTAFTSSTATNETDCAELAAASASRKVAARVQSTSTTTTASTTNEPPPSSVVDMTTGYGAVETPSEMSLAELNVAENLTSRRWTGLPRQSRDEGTMGQTGLRGDIMPRKSSSTFTSISRPARKMDKTCSATEQIQAALASFAGAFLLSARIT</sequence>
<feature type="transmembrane region" description="Helical" evidence="2">
    <location>
        <begin position="76"/>
        <end position="102"/>
    </location>
</feature>
<dbReference type="PANTHER" id="PTHR34929">
    <property type="entry name" value="ZGC:153157"/>
    <property type="match status" value="1"/>
</dbReference>
<dbReference type="InterPro" id="IPR029162">
    <property type="entry name" value="InaF-motif"/>
</dbReference>
<evidence type="ECO:0000256" key="2">
    <source>
        <dbReference type="SAM" id="Phobius"/>
    </source>
</evidence>
<dbReference type="AlphaFoldDB" id="A0AAQ4EHR2"/>
<keyword evidence="2" id="KW-1133">Transmembrane helix</keyword>
<evidence type="ECO:0000313" key="4">
    <source>
        <dbReference type="Proteomes" id="UP001321473"/>
    </source>
</evidence>
<feature type="region of interest" description="Disordered" evidence="1">
    <location>
        <begin position="1"/>
        <end position="55"/>
    </location>
</feature>
<dbReference type="Pfam" id="PF15018">
    <property type="entry name" value="InaF-motif"/>
    <property type="match status" value="1"/>
</dbReference>
<feature type="compositionally biased region" description="Low complexity" evidence="1">
    <location>
        <begin position="154"/>
        <end position="168"/>
    </location>
</feature>
<evidence type="ECO:0008006" key="5">
    <source>
        <dbReference type="Google" id="ProtNLM"/>
    </source>
</evidence>
<name>A0AAQ4EHR2_AMBAM</name>
<feature type="region of interest" description="Disordered" evidence="1">
    <location>
        <begin position="210"/>
        <end position="247"/>
    </location>
</feature>
<accession>A0AAQ4EHR2</accession>
<organism evidence="3 4">
    <name type="scientific">Amblyomma americanum</name>
    <name type="common">Lone star tick</name>
    <dbReference type="NCBI Taxonomy" id="6943"/>
    <lineage>
        <taxon>Eukaryota</taxon>
        <taxon>Metazoa</taxon>
        <taxon>Ecdysozoa</taxon>
        <taxon>Arthropoda</taxon>
        <taxon>Chelicerata</taxon>
        <taxon>Arachnida</taxon>
        <taxon>Acari</taxon>
        <taxon>Parasitiformes</taxon>
        <taxon>Ixodida</taxon>
        <taxon>Ixodoidea</taxon>
        <taxon>Ixodidae</taxon>
        <taxon>Amblyomminae</taxon>
        <taxon>Amblyomma</taxon>
    </lineage>
</organism>
<feature type="compositionally biased region" description="Polar residues" evidence="1">
    <location>
        <begin position="233"/>
        <end position="242"/>
    </location>
</feature>
<proteinExistence type="predicted"/>
<protein>
    <recommendedName>
        <fullName evidence="5">Transmembrane protein INAFM2</fullName>
    </recommendedName>
</protein>
<reference evidence="3 4" key="1">
    <citation type="journal article" date="2023" name="Arcadia Sci">
        <title>De novo assembly of a long-read Amblyomma americanum tick genome.</title>
        <authorList>
            <person name="Chou S."/>
            <person name="Poskanzer K.E."/>
            <person name="Rollins M."/>
            <person name="Thuy-Boun P.S."/>
        </authorList>
    </citation>
    <scope>NUCLEOTIDE SEQUENCE [LARGE SCALE GENOMIC DNA]</scope>
    <source>
        <strain evidence="3">F_SG_1</strain>
        <tissue evidence="3">Salivary glands</tissue>
    </source>
</reference>
<evidence type="ECO:0000256" key="1">
    <source>
        <dbReference type="SAM" id="MobiDB-lite"/>
    </source>
</evidence>
<dbReference type="PANTHER" id="PTHR34929:SF1">
    <property type="entry name" value="INAF MOTIF CONTAINING 2"/>
    <property type="match status" value="1"/>
</dbReference>
<keyword evidence="2" id="KW-0812">Transmembrane</keyword>
<feature type="compositionally biased region" description="Low complexity" evidence="1">
    <location>
        <begin position="8"/>
        <end position="47"/>
    </location>
</feature>
<feature type="region of interest" description="Disordered" evidence="1">
    <location>
        <begin position="154"/>
        <end position="176"/>
    </location>
</feature>